<dbReference type="PIRSF" id="PIRSF002465">
    <property type="entry name" value="Phsphlp_syn_PlsX"/>
    <property type="match status" value="1"/>
</dbReference>
<dbReference type="AlphaFoldDB" id="W0DMS1"/>
<keyword evidence="12" id="KW-1185">Reference proteome</keyword>
<name>W0DMS1_9GAMM</name>
<dbReference type="UniPathway" id="UPA00085"/>
<organism evidence="11 12">
    <name type="scientific">Thioalkalivibrio paradoxus ARh 1</name>
    <dbReference type="NCBI Taxonomy" id="713585"/>
    <lineage>
        <taxon>Bacteria</taxon>
        <taxon>Pseudomonadati</taxon>
        <taxon>Pseudomonadota</taxon>
        <taxon>Gammaproteobacteria</taxon>
        <taxon>Chromatiales</taxon>
        <taxon>Ectothiorhodospiraceae</taxon>
        <taxon>Thioalkalivibrio</taxon>
    </lineage>
</organism>
<dbReference type="STRING" id="713585.THITH_07680"/>
<dbReference type="OrthoDB" id="9806408at2"/>
<sequence length="342" mass="37016">MSHRYTIALDVMSGDHGASVVMPAALGALQETRDIRLVLVGDKAVIGAHMRHWPEPVKPRAEVLHASQTVGMEELPAVALRNKKDSSMRRAIDLVKQGGAQACVSAGNTGALMATARYVLKTLAGIDRPAIATALPSLFGHTHMLDLGANVDVEAAHLYQFAVMGSVLVTAIDRNETPRVGLLNIGSEAIKGNDRVREAAHLLERSSLNYIGFVEGNDVYCSDVDVVVCDGFVGNVALKTSEGVARMISENIRSEFKRSWLTRLRGLAALPVLNRFRSRIDPRHYNGASLLGLQGIVIKSHGGADALAFQNAIRIARKEAEANVPQRIDKQLGRLLRQEVEV</sequence>
<dbReference type="GO" id="GO:0005737">
    <property type="term" value="C:cytoplasm"/>
    <property type="evidence" value="ECO:0007669"/>
    <property type="project" value="UniProtKB-SubCell"/>
</dbReference>
<keyword evidence="7 10" id="KW-1208">Phospholipid metabolism</keyword>
<evidence type="ECO:0000256" key="3">
    <source>
        <dbReference type="ARBA" id="ARBA00022516"/>
    </source>
</evidence>
<comment type="function">
    <text evidence="10">Catalyzes the reversible formation of acyl-phosphate (acyl-PO(4)) from acyl-[acyl-carrier-protein] (acyl-ACP). This enzyme utilizes acyl-ACP as fatty acyl donor, but not acyl-CoA.</text>
</comment>
<keyword evidence="11" id="KW-0012">Acyltransferase</keyword>
<evidence type="ECO:0000256" key="4">
    <source>
        <dbReference type="ARBA" id="ARBA00022679"/>
    </source>
</evidence>
<keyword evidence="6 10" id="KW-0594">Phospholipid biosynthesis</keyword>
<dbReference type="PANTHER" id="PTHR30100">
    <property type="entry name" value="FATTY ACID/PHOSPHOLIPID SYNTHESIS PROTEIN PLSX"/>
    <property type="match status" value="1"/>
</dbReference>
<proteinExistence type="inferred from homology"/>
<comment type="pathway">
    <text evidence="10">Lipid metabolism; phospholipid metabolism.</text>
</comment>
<reference evidence="11 12" key="1">
    <citation type="submission" date="2013-12" db="EMBL/GenBank/DDBJ databases">
        <authorList>
            <consortium name="DOE Joint Genome Institute"/>
            <person name="Muyzer G."/>
            <person name="Huntemann M."/>
            <person name="Han J."/>
            <person name="Chen A."/>
            <person name="Kyrpides N."/>
            <person name="Mavromatis K."/>
            <person name="Markowitz V."/>
            <person name="Palaniappan K."/>
            <person name="Ivanova N."/>
            <person name="Schaumberg A."/>
            <person name="Pati A."/>
            <person name="Liolios K."/>
            <person name="Nordberg H.P."/>
            <person name="Cantor M.N."/>
            <person name="Hua S.X."/>
            <person name="Woyke T."/>
        </authorList>
    </citation>
    <scope>NUCLEOTIDE SEQUENCE [LARGE SCALE GENOMIC DNA]</scope>
    <source>
        <strain evidence="11 12">ARh 1</strain>
    </source>
</reference>
<dbReference type="Proteomes" id="UP000005289">
    <property type="component" value="Chromosome"/>
</dbReference>
<dbReference type="RefSeq" id="WP_006747710.1">
    <property type="nucleotide sequence ID" value="NZ_CP007029.1"/>
</dbReference>
<dbReference type="EMBL" id="CP007029">
    <property type="protein sequence ID" value="AHE98165.1"/>
    <property type="molecule type" value="Genomic_DNA"/>
</dbReference>
<comment type="similarity">
    <text evidence="10">Belongs to the PlsX family.</text>
</comment>
<evidence type="ECO:0000256" key="9">
    <source>
        <dbReference type="ARBA" id="ARBA00046608"/>
    </source>
</evidence>
<evidence type="ECO:0000256" key="8">
    <source>
        <dbReference type="ARBA" id="ARBA00024069"/>
    </source>
</evidence>
<dbReference type="PANTHER" id="PTHR30100:SF1">
    <property type="entry name" value="PHOSPHATE ACYLTRANSFERASE"/>
    <property type="match status" value="1"/>
</dbReference>
<dbReference type="GO" id="GO:0008654">
    <property type="term" value="P:phospholipid biosynthetic process"/>
    <property type="evidence" value="ECO:0007669"/>
    <property type="project" value="UniProtKB-KW"/>
</dbReference>
<evidence type="ECO:0000256" key="1">
    <source>
        <dbReference type="ARBA" id="ARBA00001232"/>
    </source>
</evidence>
<dbReference type="GO" id="GO:0006633">
    <property type="term" value="P:fatty acid biosynthetic process"/>
    <property type="evidence" value="ECO:0007669"/>
    <property type="project" value="UniProtKB-UniRule"/>
</dbReference>
<dbReference type="Pfam" id="PF02504">
    <property type="entry name" value="FA_synthesis"/>
    <property type="match status" value="1"/>
</dbReference>
<evidence type="ECO:0000256" key="7">
    <source>
        <dbReference type="ARBA" id="ARBA00023264"/>
    </source>
</evidence>
<dbReference type="NCBIfam" id="TIGR00182">
    <property type="entry name" value="plsX"/>
    <property type="match status" value="1"/>
</dbReference>
<dbReference type="HAMAP" id="MF_00019">
    <property type="entry name" value="PlsX"/>
    <property type="match status" value="1"/>
</dbReference>
<keyword evidence="3 10" id="KW-0444">Lipid biosynthesis</keyword>
<comment type="catalytic activity">
    <reaction evidence="1 10">
        <text>a fatty acyl-[ACP] + phosphate = an acyl phosphate + holo-[ACP]</text>
        <dbReference type="Rhea" id="RHEA:42292"/>
        <dbReference type="Rhea" id="RHEA-COMP:9685"/>
        <dbReference type="Rhea" id="RHEA-COMP:14125"/>
        <dbReference type="ChEBI" id="CHEBI:43474"/>
        <dbReference type="ChEBI" id="CHEBI:59918"/>
        <dbReference type="ChEBI" id="CHEBI:64479"/>
        <dbReference type="ChEBI" id="CHEBI:138651"/>
        <dbReference type="EC" id="2.3.1.274"/>
    </reaction>
</comment>
<accession>W0DMS1</accession>
<dbReference type="HOGENOM" id="CLU_039379_1_0_6"/>
<dbReference type="KEGG" id="tti:THITH_07680"/>
<evidence type="ECO:0000313" key="11">
    <source>
        <dbReference type="EMBL" id="AHE98165.1"/>
    </source>
</evidence>
<evidence type="ECO:0000313" key="12">
    <source>
        <dbReference type="Proteomes" id="UP000005289"/>
    </source>
</evidence>
<dbReference type="InterPro" id="IPR003664">
    <property type="entry name" value="FA_synthesis"/>
</dbReference>
<evidence type="ECO:0000256" key="5">
    <source>
        <dbReference type="ARBA" id="ARBA00023098"/>
    </source>
</evidence>
<keyword evidence="4 10" id="KW-0808">Transferase</keyword>
<dbReference type="SUPFAM" id="SSF53659">
    <property type="entry name" value="Isocitrate/Isopropylmalate dehydrogenase-like"/>
    <property type="match status" value="1"/>
</dbReference>
<keyword evidence="2 10" id="KW-0963">Cytoplasm</keyword>
<evidence type="ECO:0000256" key="2">
    <source>
        <dbReference type="ARBA" id="ARBA00022490"/>
    </source>
</evidence>
<dbReference type="EC" id="2.3.1.274" evidence="8 10"/>
<evidence type="ECO:0000256" key="10">
    <source>
        <dbReference type="HAMAP-Rule" id="MF_00019"/>
    </source>
</evidence>
<gene>
    <name evidence="10" type="primary">plsX</name>
    <name evidence="11" type="ORF">THITH_07680</name>
</gene>
<comment type="subunit">
    <text evidence="9 10">Homodimer. Probably interacts with PlsY.</text>
</comment>
<dbReference type="Gene3D" id="3.40.718.10">
    <property type="entry name" value="Isopropylmalate Dehydrogenase"/>
    <property type="match status" value="1"/>
</dbReference>
<keyword evidence="5 10" id="KW-0443">Lipid metabolism</keyword>
<comment type="subcellular location">
    <subcellularLocation>
        <location evidence="10">Cytoplasm</location>
    </subcellularLocation>
    <text evidence="10">Associated with the membrane possibly through PlsY.</text>
</comment>
<dbReference type="InterPro" id="IPR012281">
    <property type="entry name" value="Phospholipid_synth_PlsX-like"/>
</dbReference>
<dbReference type="GO" id="GO:0043811">
    <property type="term" value="F:phosphate:acyl-[acyl carrier protein] acyltransferase activity"/>
    <property type="evidence" value="ECO:0007669"/>
    <property type="project" value="UniProtKB-UniRule"/>
</dbReference>
<protein>
    <recommendedName>
        <fullName evidence="8 10">Phosphate acyltransferase</fullName>
        <ecNumber evidence="8 10">2.3.1.274</ecNumber>
    </recommendedName>
    <alternativeName>
        <fullName evidence="10">Acyl-ACP phosphotransacylase</fullName>
    </alternativeName>
    <alternativeName>
        <fullName evidence="10">Acyl-[acyl-carrier-protein]--phosphate acyltransferase</fullName>
    </alternativeName>
    <alternativeName>
        <fullName evidence="10">Phosphate-acyl-ACP acyltransferase</fullName>
    </alternativeName>
</protein>
<evidence type="ECO:0000256" key="6">
    <source>
        <dbReference type="ARBA" id="ARBA00023209"/>
    </source>
</evidence>